<comment type="caution">
    <text evidence="1">The sequence shown here is derived from an EMBL/GenBank/DDBJ whole genome shotgun (WGS) entry which is preliminary data.</text>
</comment>
<gene>
    <name evidence="1" type="ORF">RMCC_2631</name>
</gene>
<reference evidence="2" key="1">
    <citation type="journal article" date="2016" name="Genome Announc.">
        <title>Draft Genome Sequences of Five Rapidly Growing Mycobacterium Species, M. thermoresistibile, M. fortuitum subsp. acetamidolyticum, M. canariasense, M. brisbanense, and M. novocastrense.</title>
        <authorList>
            <person name="Katahira K."/>
            <person name="Ogura Y."/>
            <person name="Gotoh Y."/>
            <person name="Hayashi T."/>
        </authorList>
    </citation>
    <scope>NUCLEOTIDE SEQUENCE [LARGE SCALE GENOMIC DNA]</scope>
    <source>
        <strain evidence="2">JCM15298</strain>
    </source>
</reference>
<name>A0A100WCN7_MYCCR</name>
<keyword evidence="2" id="KW-1185">Reference proteome</keyword>
<dbReference type="EMBL" id="BCSY01000042">
    <property type="protein sequence ID" value="GAS95665.1"/>
    <property type="molecule type" value="Genomic_DNA"/>
</dbReference>
<reference evidence="2" key="2">
    <citation type="submission" date="2016-02" db="EMBL/GenBank/DDBJ databases">
        <title>Draft genome sequence of five rapidly growing Mycobacterium species.</title>
        <authorList>
            <person name="Katahira K."/>
            <person name="Gotou Y."/>
            <person name="Iida K."/>
            <person name="Ogura Y."/>
            <person name="Hayashi T."/>
        </authorList>
    </citation>
    <scope>NUCLEOTIDE SEQUENCE [LARGE SCALE GENOMIC DNA]</scope>
    <source>
        <strain evidence="2">JCM15298</strain>
    </source>
</reference>
<organism evidence="1 2">
    <name type="scientific">Mycolicibacterium canariasense</name>
    <name type="common">Mycobacterium canariasense</name>
    <dbReference type="NCBI Taxonomy" id="228230"/>
    <lineage>
        <taxon>Bacteria</taxon>
        <taxon>Bacillati</taxon>
        <taxon>Actinomycetota</taxon>
        <taxon>Actinomycetes</taxon>
        <taxon>Mycobacteriales</taxon>
        <taxon>Mycobacteriaceae</taxon>
        <taxon>Mycolicibacterium</taxon>
    </lineage>
</organism>
<sequence>MMANEHWKTIGTTALAPGMHVYVHPDHPRPVVALLHQHHRENPERERVVPGYLDMNVEVQPVPELTGMVAMESPWAPAESAPPAAQEPESLILPAPAGLTATSKDGDSLPIVAFEVRAPGNANSLVPLVLSSSGSVGRLLADAETVSADWIADPE</sequence>
<proteinExistence type="predicted"/>
<accession>A0A100WCN7</accession>
<protein>
    <submittedName>
        <fullName evidence="1">Uncharacterized protein</fullName>
    </submittedName>
</protein>
<dbReference type="AlphaFoldDB" id="A0A100WCN7"/>
<evidence type="ECO:0000313" key="2">
    <source>
        <dbReference type="Proteomes" id="UP000069443"/>
    </source>
</evidence>
<dbReference type="Proteomes" id="UP000069443">
    <property type="component" value="Unassembled WGS sequence"/>
</dbReference>
<evidence type="ECO:0000313" key="1">
    <source>
        <dbReference type="EMBL" id="GAS95665.1"/>
    </source>
</evidence>
<dbReference type="STRING" id="228230.RMCC_2631"/>